<protein>
    <submittedName>
        <fullName evidence="3">Uncharacterized protein</fullName>
    </submittedName>
</protein>
<comment type="caution">
    <text evidence="3">The sequence shown here is derived from an EMBL/GenBank/DDBJ whole genome shotgun (WGS) entry which is preliminary data.</text>
</comment>
<evidence type="ECO:0000256" key="1">
    <source>
        <dbReference type="SAM" id="Coils"/>
    </source>
</evidence>
<name>A0A9P6CX99_9AGAR</name>
<evidence type="ECO:0000313" key="3">
    <source>
        <dbReference type="EMBL" id="KAF9476064.1"/>
    </source>
</evidence>
<gene>
    <name evidence="3" type="ORF">BDN70DRAFT_882911</name>
</gene>
<feature type="compositionally biased region" description="Pro residues" evidence="2">
    <location>
        <begin position="1"/>
        <end position="15"/>
    </location>
</feature>
<feature type="coiled-coil region" evidence="1">
    <location>
        <begin position="341"/>
        <end position="368"/>
    </location>
</feature>
<reference evidence="3" key="1">
    <citation type="submission" date="2020-11" db="EMBL/GenBank/DDBJ databases">
        <authorList>
            <consortium name="DOE Joint Genome Institute"/>
            <person name="Ahrendt S."/>
            <person name="Riley R."/>
            <person name="Andreopoulos W."/>
            <person name="Labutti K."/>
            <person name="Pangilinan J."/>
            <person name="Ruiz-Duenas F.J."/>
            <person name="Barrasa J.M."/>
            <person name="Sanchez-Garcia M."/>
            <person name="Camarero S."/>
            <person name="Miyauchi S."/>
            <person name="Serrano A."/>
            <person name="Linde D."/>
            <person name="Babiker R."/>
            <person name="Drula E."/>
            <person name="Ayuso-Fernandez I."/>
            <person name="Pacheco R."/>
            <person name="Padilla G."/>
            <person name="Ferreira P."/>
            <person name="Barriuso J."/>
            <person name="Kellner H."/>
            <person name="Castanera R."/>
            <person name="Alfaro M."/>
            <person name="Ramirez L."/>
            <person name="Pisabarro A.G."/>
            <person name="Kuo A."/>
            <person name="Tritt A."/>
            <person name="Lipzen A."/>
            <person name="He G."/>
            <person name="Yan M."/>
            <person name="Ng V."/>
            <person name="Cullen D."/>
            <person name="Martin F."/>
            <person name="Rosso M.-N."/>
            <person name="Henrissat B."/>
            <person name="Hibbett D."/>
            <person name="Martinez A.T."/>
            <person name="Grigoriev I.V."/>
        </authorList>
    </citation>
    <scope>NUCLEOTIDE SEQUENCE</scope>
    <source>
        <strain evidence="3">CIRM-BRFM 674</strain>
    </source>
</reference>
<dbReference type="OrthoDB" id="2749714at2759"/>
<keyword evidence="1" id="KW-0175">Coiled coil</keyword>
<organism evidence="3 4">
    <name type="scientific">Pholiota conissans</name>
    <dbReference type="NCBI Taxonomy" id="109636"/>
    <lineage>
        <taxon>Eukaryota</taxon>
        <taxon>Fungi</taxon>
        <taxon>Dikarya</taxon>
        <taxon>Basidiomycota</taxon>
        <taxon>Agaricomycotina</taxon>
        <taxon>Agaricomycetes</taxon>
        <taxon>Agaricomycetidae</taxon>
        <taxon>Agaricales</taxon>
        <taxon>Agaricineae</taxon>
        <taxon>Strophariaceae</taxon>
        <taxon>Pholiota</taxon>
    </lineage>
</organism>
<feature type="coiled-coil region" evidence="1">
    <location>
        <begin position="251"/>
        <end position="285"/>
    </location>
</feature>
<accession>A0A9P6CX99</accession>
<evidence type="ECO:0000313" key="4">
    <source>
        <dbReference type="Proteomes" id="UP000807469"/>
    </source>
</evidence>
<dbReference type="EMBL" id="MU155308">
    <property type="protein sequence ID" value="KAF9476064.1"/>
    <property type="molecule type" value="Genomic_DNA"/>
</dbReference>
<keyword evidence="4" id="KW-1185">Reference proteome</keyword>
<dbReference type="AlphaFoldDB" id="A0A9P6CX99"/>
<feature type="region of interest" description="Disordered" evidence="2">
    <location>
        <begin position="1"/>
        <end position="24"/>
    </location>
</feature>
<feature type="region of interest" description="Disordered" evidence="2">
    <location>
        <begin position="213"/>
        <end position="248"/>
    </location>
</feature>
<dbReference type="Proteomes" id="UP000807469">
    <property type="component" value="Unassembled WGS sequence"/>
</dbReference>
<evidence type="ECO:0000256" key="2">
    <source>
        <dbReference type="SAM" id="MobiDB-lite"/>
    </source>
</evidence>
<sequence length="490" mass="56033">MSPLLPPTYTPPPLPSSSHTVPKAPEGLVLRMPDAATAPQLSQDAQVAMWRDRIRTMANSVLVYEHFHTLTEECNTATNVIASDFFRSLPEHDRTRLYSQADTLTSRRNKAQAELSLKQEYINHSASWPIAPVLPSADETERYWDIVKDVIDLRDSVAMLKHALDALNTNPDDTTTTTPEPPALPQLFLVDNYSDDEDGYPFSMRRASDMAMDINSHSPINRSRKRARSITNDDNHNIPAPEDDTPSPEELKELQATLTGYQTRLENLRNQSEQYDADQRESLREELEARTRKRQHQYAREDRVCAKEREREDAPRQAAMRDMEVRLVRDEEDVAMISADTTDMRDTMEQLQEELRREVQARDASYQRLLEVEKKMQSYTDDANTTASTLAALKSTLEAYTAASAQLPPPPPTIPPISYILQAFEQPMLDSLRETLKPAIEDLRENVQQLLLEKNRQVFAKVWSSVEQTLKMLEFIQERLARSEGVLIQQ</sequence>
<proteinExistence type="predicted"/>